<dbReference type="Pfam" id="PF08241">
    <property type="entry name" value="Methyltransf_11"/>
    <property type="match status" value="1"/>
</dbReference>
<keyword evidence="1 3" id="KW-0808">Transferase</keyword>
<dbReference type="Proteomes" id="UP000034544">
    <property type="component" value="Unassembled WGS sequence"/>
</dbReference>
<keyword evidence="3" id="KW-0489">Methyltransferase</keyword>
<reference evidence="3 4" key="1">
    <citation type="journal article" date="2015" name="Nature">
        <title>rRNA introns, odd ribosomes, and small enigmatic genomes across a large radiation of phyla.</title>
        <authorList>
            <person name="Brown C.T."/>
            <person name="Hug L.A."/>
            <person name="Thomas B.C."/>
            <person name="Sharon I."/>
            <person name="Castelle C.J."/>
            <person name="Singh A."/>
            <person name="Wilkins M.J."/>
            <person name="Williams K.H."/>
            <person name="Banfield J.F."/>
        </authorList>
    </citation>
    <scope>NUCLEOTIDE SEQUENCE [LARGE SCALE GENOMIC DNA]</scope>
</reference>
<proteinExistence type="predicted"/>
<dbReference type="PANTHER" id="PTHR44068">
    <property type="entry name" value="ZGC:194242"/>
    <property type="match status" value="1"/>
</dbReference>
<evidence type="ECO:0000259" key="2">
    <source>
        <dbReference type="Pfam" id="PF08241"/>
    </source>
</evidence>
<dbReference type="CDD" id="cd02440">
    <property type="entry name" value="AdoMet_MTases"/>
    <property type="match status" value="1"/>
</dbReference>
<comment type="caution">
    <text evidence="3">The sequence shown here is derived from an EMBL/GenBank/DDBJ whole genome shotgun (WGS) entry which is preliminary data.</text>
</comment>
<evidence type="ECO:0000256" key="1">
    <source>
        <dbReference type="ARBA" id="ARBA00022679"/>
    </source>
</evidence>
<accession>A0A0G0W616</accession>
<dbReference type="AlphaFoldDB" id="A0A0G0W616"/>
<dbReference type="EMBL" id="LCBF01000006">
    <property type="protein sequence ID" value="KKS07487.1"/>
    <property type="molecule type" value="Genomic_DNA"/>
</dbReference>
<dbReference type="PANTHER" id="PTHR44068:SF11">
    <property type="entry name" value="GERANYL DIPHOSPHATE 2-C-METHYLTRANSFERASE"/>
    <property type="match status" value="1"/>
</dbReference>
<feature type="domain" description="Methyltransferase type 11" evidence="2">
    <location>
        <begin position="86"/>
        <end position="180"/>
    </location>
</feature>
<dbReference type="GO" id="GO:0032259">
    <property type="term" value="P:methylation"/>
    <property type="evidence" value="ECO:0007669"/>
    <property type="project" value="UniProtKB-KW"/>
</dbReference>
<organism evidence="3 4">
    <name type="scientific">candidate division WWE3 bacterium GW2011_GWE1_41_27</name>
    <dbReference type="NCBI Taxonomy" id="1619131"/>
    <lineage>
        <taxon>Bacteria</taxon>
        <taxon>Katanobacteria</taxon>
    </lineage>
</organism>
<dbReference type="InterPro" id="IPR029063">
    <property type="entry name" value="SAM-dependent_MTases_sf"/>
</dbReference>
<protein>
    <submittedName>
        <fullName evidence="3">Methyltransferase type 11</fullName>
    </submittedName>
</protein>
<evidence type="ECO:0000313" key="3">
    <source>
        <dbReference type="EMBL" id="KKS07487.1"/>
    </source>
</evidence>
<sequence>MTISDLTKIIDFSKTVLGKDGIYHLLNVDNVDDMKSRDSVKVWGSIYNYSFSDLTNSLKEFEEEKLQSHMFYLDQAYKFSADTVYLEIGCGPSFVGNHIVSKYKCSFVGIDINYPMLQVLKEYFDSNGVKNYILIHGDIRSIPLLSNTVDFIYGGGVIEHLPDTGEVVRESYRILKRGGVSLNTVPAFTFWWILNSFRNIPSLPILKKIFEYVHLKLLKSVVLNKFFGYELSFTPKFLRNLHANSGFSEIKVTPFVIPPTSKKLKNKILRRIYMYLQRNKYTTALYLVSGVKK</sequence>
<dbReference type="InterPro" id="IPR050447">
    <property type="entry name" value="Erg6_SMT_methyltransf"/>
</dbReference>
<dbReference type="SUPFAM" id="SSF53335">
    <property type="entry name" value="S-adenosyl-L-methionine-dependent methyltransferases"/>
    <property type="match status" value="1"/>
</dbReference>
<name>A0A0G0W616_UNCKA</name>
<dbReference type="InterPro" id="IPR013216">
    <property type="entry name" value="Methyltransf_11"/>
</dbReference>
<dbReference type="Gene3D" id="3.40.50.150">
    <property type="entry name" value="Vaccinia Virus protein VP39"/>
    <property type="match status" value="1"/>
</dbReference>
<gene>
    <name evidence="3" type="ORF">UU59_C0006G0019</name>
</gene>
<evidence type="ECO:0000313" key="4">
    <source>
        <dbReference type="Proteomes" id="UP000034544"/>
    </source>
</evidence>
<dbReference type="GO" id="GO:0008757">
    <property type="term" value="F:S-adenosylmethionine-dependent methyltransferase activity"/>
    <property type="evidence" value="ECO:0007669"/>
    <property type="project" value="InterPro"/>
</dbReference>